<reference evidence="2 3" key="1">
    <citation type="submission" date="2020-08" db="EMBL/GenBank/DDBJ databases">
        <title>Genomic Encyclopedia of Type Strains, Phase IV (KMG-IV): sequencing the most valuable type-strain genomes for metagenomic binning, comparative biology and taxonomic classification.</title>
        <authorList>
            <person name="Goeker M."/>
        </authorList>
    </citation>
    <scope>NUCLEOTIDE SEQUENCE [LARGE SCALE GENOMIC DNA]</scope>
    <source>
        <strain evidence="2 3">DSM 28101</strain>
    </source>
</reference>
<keyword evidence="3" id="KW-1185">Reference proteome</keyword>
<dbReference type="Proteomes" id="UP000530571">
    <property type="component" value="Unassembled WGS sequence"/>
</dbReference>
<evidence type="ECO:0000313" key="3">
    <source>
        <dbReference type="Proteomes" id="UP000530571"/>
    </source>
</evidence>
<accession>A0A7W6PAC1</accession>
<dbReference type="InterPro" id="IPR001451">
    <property type="entry name" value="Hexapep"/>
</dbReference>
<dbReference type="InterPro" id="IPR011004">
    <property type="entry name" value="Trimer_LpxA-like_sf"/>
</dbReference>
<dbReference type="PANTHER" id="PTHR43300">
    <property type="entry name" value="ACETYLTRANSFERASE"/>
    <property type="match status" value="1"/>
</dbReference>
<dbReference type="GO" id="GO:0016740">
    <property type="term" value="F:transferase activity"/>
    <property type="evidence" value="ECO:0007669"/>
    <property type="project" value="UniProtKB-KW"/>
</dbReference>
<protein>
    <submittedName>
        <fullName evidence="2">Acetyltransferase-like isoleucine patch superfamily enzyme</fullName>
    </submittedName>
</protein>
<organism evidence="2 3">
    <name type="scientific">Martelella radicis</name>
    <dbReference type="NCBI Taxonomy" id="1397476"/>
    <lineage>
        <taxon>Bacteria</taxon>
        <taxon>Pseudomonadati</taxon>
        <taxon>Pseudomonadota</taxon>
        <taxon>Alphaproteobacteria</taxon>
        <taxon>Hyphomicrobiales</taxon>
        <taxon>Aurantimonadaceae</taxon>
        <taxon>Martelella</taxon>
    </lineage>
</organism>
<comment type="similarity">
    <text evidence="1">Belongs to the transferase hexapeptide repeat family.</text>
</comment>
<dbReference type="RefSeq" id="WP_183486936.1">
    <property type="nucleotide sequence ID" value="NZ_JACIDZ010000008.1"/>
</dbReference>
<comment type="caution">
    <text evidence="2">The sequence shown here is derived from an EMBL/GenBank/DDBJ whole genome shotgun (WGS) entry which is preliminary data.</text>
</comment>
<dbReference type="SUPFAM" id="SSF51161">
    <property type="entry name" value="Trimeric LpxA-like enzymes"/>
    <property type="match status" value="1"/>
</dbReference>
<evidence type="ECO:0000256" key="1">
    <source>
        <dbReference type="ARBA" id="ARBA00007274"/>
    </source>
</evidence>
<sequence length="239" mass="26360">MIGKMISRKWNGVVGCALGRRYLMQKRVAGFHASMSSDVDGQSTFEDHVRLTKSTFVRTSHFGRGSYLGQGSKVKDATIGRFSSIGPDVIIGGLGRHPTNYLSTNPAFYSTLGQTGLVYLEESSDFHESLQTTIGNDVWIGARVLVLDGVTIHDGAVIAAGAVVVKDVPPYAVMGGVPAKLIKKRFSEETIKTLVALKWWQREDSVLKQVARRLGDRQFEERDLAELSEILSREEAEMR</sequence>
<name>A0A7W6PAC1_9HYPH</name>
<dbReference type="AlphaFoldDB" id="A0A7W6PAC1"/>
<dbReference type="InterPro" id="IPR050179">
    <property type="entry name" value="Trans_hexapeptide_repeat"/>
</dbReference>
<dbReference type="Pfam" id="PF00132">
    <property type="entry name" value="Hexapep"/>
    <property type="match status" value="1"/>
</dbReference>
<dbReference type="Gene3D" id="2.160.10.10">
    <property type="entry name" value="Hexapeptide repeat proteins"/>
    <property type="match status" value="1"/>
</dbReference>
<dbReference type="CDD" id="cd03349">
    <property type="entry name" value="LbH_XAT"/>
    <property type="match status" value="1"/>
</dbReference>
<dbReference type="EMBL" id="JACIDZ010000008">
    <property type="protein sequence ID" value="MBB4122695.1"/>
    <property type="molecule type" value="Genomic_DNA"/>
</dbReference>
<gene>
    <name evidence="2" type="ORF">GGR30_002629</name>
</gene>
<dbReference type="PANTHER" id="PTHR43300:SF11">
    <property type="entry name" value="ACETYLTRANSFERASE RV3034C-RELATED"/>
    <property type="match status" value="1"/>
</dbReference>
<evidence type="ECO:0000313" key="2">
    <source>
        <dbReference type="EMBL" id="MBB4122695.1"/>
    </source>
</evidence>
<keyword evidence="2" id="KW-0808">Transferase</keyword>
<proteinExistence type="inferred from homology"/>